<evidence type="ECO:0000313" key="9">
    <source>
        <dbReference type="RefSeq" id="XP_012884810.1"/>
    </source>
</evidence>
<dbReference type="FunCoup" id="A0A1S3G7Z8">
    <property type="interactions" value="19"/>
</dbReference>
<dbReference type="GO" id="GO:0036094">
    <property type="term" value="F:small molecule binding"/>
    <property type="evidence" value="ECO:0007669"/>
    <property type="project" value="InterPro"/>
</dbReference>
<dbReference type="GeneID" id="105995588"/>
<dbReference type="InterPro" id="IPR000566">
    <property type="entry name" value="Lipocln_cytosolic_FA-bd_dom"/>
</dbReference>
<dbReference type="InterPro" id="IPR002345">
    <property type="entry name" value="Lipocalin"/>
</dbReference>
<dbReference type="GO" id="GO:0005576">
    <property type="term" value="C:extracellular region"/>
    <property type="evidence" value="ECO:0007669"/>
    <property type="project" value="UniProtKB-SubCell"/>
</dbReference>
<protein>
    <submittedName>
        <fullName evidence="9">Epididymal-specific lipocalin-5-like</fullName>
    </submittedName>
</protein>
<evidence type="ECO:0000256" key="5">
    <source>
        <dbReference type="SAM" id="MobiDB-lite"/>
    </source>
</evidence>
<evidence type="ECO:0000256" key="2">
    <source>
        <dbReference type="ARBA" id="ARBA00006889"/>
    </source>
</evidence>
<dbReference type="InterPro" id="IPR022272">
    <property type="entry name" value="Lipocalin_CS"/>
</dbReference>
<feature type="region of interest" description="Disordered" evidence="5">
    <location>
        <begin position="190"/>
        <end position="211"/>
    </location>
</feature>
<feature type="region of interest" description="Disordered" evidence="5">
    <location>
        <begin position="256"/>
        <end position="283"/>
    </location>
</feature>
<comment type="subcellular location">
    <subcellularLocation>
        <location evidence="1">Secreted</location>
    </subcellularLocation>
</comment>
<dbReference type="PANTHER" id="PTHR11430:SF71">
    <property type="entry name" value="EPIDIDYMAL-SPECIFIC LIPOCALIN-5"/>
    <property type="match status" value="1"/>
</dbReference>
<feature type="chain" id="PRO_5010193392" evidence="6">
    <location>
        <begin position="23"/>
        <end position="283"/>
    </location>
</feature>
<dbReference type="InParanoid" id="A0A1S3G7Z8"/>
<dbReference type="InterPro" id="IPR012674">
    <property type="entry name" value="Calycin"/>
</dbReference>
<proteinExistence type="inferred from homology"/>
<keyword evidence="3" id="KW-0964">Secreted</keyword>
<gene>
    <name evidence="9" type="primary">LOC105995588</name>
</gene>
<feature type="signal peptide" evidence="6">
    <location>
        <begin position="1"/>
        <end position="22"/>
    </location>
</feature>
<evidence type="ECO:0000256" key="3">
    <source>
        <dbReference type="ARBA" id="ARBA00022525"/>
    </source>
</evidence>
<dbReference type="SUPFAM" id="SSF50814">
    <property type="entry name" value="Lipocalins"/>
    <property type="match status" value="1"/>
</dbReference>
<dbReference type="PROSITE" id="PS00213">
    <property type="entry name" value="LIPOCALIN"/>
    <property type="match status" value="1"/>
</dbReference>
<dbReference type="OrthoDB" id="9627583at2759"/>
<name>A0A1S3G7Z8_DIPOR</name>
<evidence type="ECO:0000256" key="1">
    <source>
        <dbReference type="ARBA" id="ARBA00004613"/>
    </source>
</evidence>
<sequence>MGVKALLALLGLCAGPAALTQGAAPQDFDFTKFSGLWYEVAFASKEGELGPPHKLEKMGGVLIKVEENRISLSTTYFSEEGCVLEQVGAFPGNAPGKFKVIRKSGDKEIEILDTNYNSYAIMNISLHVAGAVRTMMKLYSRTPAHNKDSLSKFHEVAQERGFTGSDIHLFEQDCDDLSVCTAEALAGPQGPVSWPGGRAAQDPSSAEHGSGDVCTELNAMGPQAATGLWRGMWGGEDSLVLTGADVEHLWPWSESTASGPALPHPALGTTCSHPNKPAVNAVQ</sequence>
<dbReference type="PRINTS" id="PR01254">
    <property type="entry name" value="PGNDSYNTHASE"/>
</dbReference>
<feature type="domain" description="Lipocalin/cytosolic fatty-acid binding" evidence="7">
    <location>
        <begin position="34"/>
        <end position="168"/>
    </location>
</feature>
<organism evidence="8 9">
    <name type="scientific">Dipodomys ordii</name>
    <name type="common">Ord's kangaroo rat</name>
    <dbReference type="NCBI Taxonomy" id="10020"/>
    <lineage>
        <taxon>Eukaryota</taxon>
        <taxon>Metazoa</taxon>
        <taxon>Chordata</taxon>
        <taxon>Craniata</taxon>
        <taxon>Vertebrata</taxon>
        <taxon>Euteleostomi</taxon>
        <taxon>Mammalia</taxon>
        <taxon>Eutheria</taxon>
        <taxon>Euarchontoglires</taxon>
        <taxon>Glires</taxon>
        <taxon>Rodentia</taxon>
        <taxon>Castorimorpha</taxon>
        <taxon>Heteromyidae</taxon>
        <taxon>Dipodomyinae</taxon>
        <taxon>Dipodomys</taxon>
    </lineage>
</organism>
<evidence type="ECO:0000259" key="7">
    <source>
        <dbReference type="Pfam" id="PF00061"/>
    </source>
</evidence>
<dbReference type="PRINTS" id="PR00179">
    <property type="entry name" value="LIPOCALIN"/>
</dbReference>
<dbReference type="RefSeq" id="XP_012884810.1">
    <property type="nucleotide sequence ID" value="XM_013029356.1"/>
</dbReference>
<evidence type="ECO:0000256" key="4">
    <source>
        <dbReference type="RuleBase" id="RU003695"/>
    </source>
</evidence>
<dbReference type="AlphaFoldDB" id="A0A1S3G7Z8"/>
<keyword evidence="8" id="KW-1185">Reference proteome</keyword>
<accession>A0A1S3G7Z8</accession>
<dbReference type="Gene3D" id="2.40.128.20">
    <property type="match status" value="1"/>
</dbReference>
<keyword evidence="6" id="KW-0732">Signal</keyword>
<comment type="similarity">
    <text evidence="2 4">Belongs to the calycin superfamily. Lipocalin family.</text>
</comment>
<evidence type="ECO:0000313" key="8">
    <source>
        <dbReference type="Proteomes" id="UP000081671"/>
    </source>
</evidence>
<reference evidence="9" key="1">
    <citation type="submission" date="2025-08" db="UniProtKB">
        <authorList>
            <consortium name="RefSeq"/>
        </authorList>
    </citation>
    <scope>IDENTIFICATION</scope>
    <source>
        <tissue evidence="9">Kidney</tissue>
    </source>
</reference>
<dbReference type="KEGG" id="dord:105995588"/>
<dbReference type="PANTHER" id="PTHR11430">
    <property type="entry name" value="LIPOCALIN"/>
    <property type="match status" value="1"/>
</dbReference>
<dbReference type="Pfam" id="PF00061">
    <property type="entry name" value="Lipocalin"/>
    <property type="match status" value="1"/>
</dbReference>
<dbReference type="Proteomes" id="UP000081671">
    <property type="component" value="Unplaced"/>
</dbReference>
<evidence type="ECO:0000256" key="6">
    <source>
        <dbReference type="SAM" id="SignalP"/>
    </source>
</evidence>